<feature type="region of interest" description="Disordered" evidence="1">
    <location>
        <begin position="66"/>
        <end position="100"/>
    </location>
</feature>
<dbReference type="EMBL" id="ML170162">
    <property type="protein sequence ID" value="TDL26160.1"/>
    <property type="molecule type" value="Genomic_DNA"/>
</dbReference>
<keyword evidence="3" id="KW-1185">Reference proteome</keyword>
<evidence type="ECO:0000313" key="2">
    <source>
        <dbReference type="EMBL" id="TDL26160.1"/>
    </source>
</evidence>
<dbReference type="Proteomes" id="UP000294933">
    <property type="component" value="Unassembled WGS sequence"/>
</dbReference>
<feature type="compositionally biased region" description="Basic and acidic residues" evidence="1">
    <location>
        <begin position="67"/>
        <end position="81"/>
    </location>
</feature>
<dbReference type="AlphaFoldDB" id="A0A4Y7QH19"/>
<sequence length="519" mass="58447">MNNVGHGERPMNRQQRAIVDGCFEEGQYEAGIRLLDKLRNEHVRPSSSHLLQLIYIALFPPPVIPDRTADKGKGKLKDRDMYGSPSKMSTAKRGHPLPTPEASQAALSLLMNFAQTNNPESLLRAIPSYHLSEAELATKRAMQPSRDMGYPDRDEHEDSQIAKDAGVLKECNDCWSMLKAGVVKRPDEWRTQRRDPGRSTGYRSQMNRTDDFDDSDGEEEDQDTVDVVGDKSWPLLDWFVSLFEREESLMQSDGRFSFSFFSQIKSSSNGPRWDVETPVEIVLYCCKQTDPRKLRLGPRLMALLVHQSNNPHFSSTVMLNLMTSRLRATSPYHLNLFLSNFPSLGRGLAFKLALCYKYFSDGPGIPSGPTMTRPQAPRARPMPGSPQKASYSGAYPTTQRPPSSTVSNTPLWPLPSAKWMVQFINSGSSGGSGSATQSLVKFHLFLSFGNLKSNDFNAQRTVDDVWVNALREDTFVRNLSEWLRWDAKGEEQVSHYTTMGESVSSMVNIWRQWMCGSGR</sequence>
<feature type="compositionally biased region" description="Acidic residues" evidence="1">
    <location>
        <begin position="211"/>
        <end position="224"/>
    </location>
</feature>
<dbReference type="OrthoDB" id="2337158at2759"/>
<feature type="compositionally biased region" description="Polar residues" evidence="1">
    <location>
        <begin position="387"/>
        <end position="407"/>
    </location>
</feature>
<feature type="region of interest" description="Disordered" evidence="1">
    <location>
        <begin position="366"/>
        <end position="407"/>
    </location>
</feature>
<reference evidence="2 3" key="1">
    <citation type="submission" date="2018-06" db="EMBL/GenBank/DDBJ databases">
        <title>A transcriptomic atlas of mushroom development highlights an independent origin of complex multicellularity.</title>
        <authorList>
            <consortium name="DOE Joint Genome Institute"/>
            <person name="Krizsan K."/>
            <person name="Almasi E."/>
            <person name="Merenyi Z."/>
            <person name="Sahu N."/>
            <person name="Viragh M."/>
            <person name="Koszo T."/>
            <person name="Mondo S."/>
            <person name="Kiss B."/>
            <person name="Balint B."/>
            <person name="Kues U."/>
            <person name="Barry K."/>
            <person name="Hegedus J.C."/>
            <person name="Henrissat B."/>
            <person name="Johnson J."/>
            <person name="Lipzen A."/>
            <person name="Ohm R."/>
            <person name="Nagy I."/>
            <person name="Pangilinan J."/>
            <person name="Yan J."/>
            <person name="Xiong Y."/>
            <person name="Grigoriev I.V."/>
            <person name="Hibbett D.S."/>
            <person name="Nagy L.G."/>
        </authorList>
    </citation>
    <scope>NUCLEOTIDE SEQUENCE [LARGE SCALE GENOMIC DNA]</scope>
    <source>
        <strain evidence="2 3">SZMC22713</strain>
    </source>
</reference>
<evidence type="ECO:0000256" key="1">
    <source>
        <dbReference type="SAM" id="MobiDB-lite"/>
    </source>
</evidence>
<accession>A0A4Y7QH19</accession>
<name>A0A4Y7QH19_9AGAM</name>
<feature type="compositionally biased region" description="Basic and acidic residues" evidence="1">
    <location>
        <begin position="187"/>
        <end position="197"/>
    </location>
</feature>
<proteinExistence type="predicted"/>
<gene>
    <name evidence="2" type="ORF">BD410DRAFT_784211</name>
</gene>
<organism evidence="2 3">
    <name type="scientific">Rickenella mellea</name>
    <dbReference type="NCBI Taxonomy" id="50990"/>
    <lineage>
        <taxon>Eukaryota</taxon>
        <taxon>Fungi</taxon>
        <taxon>Dikarya</taxon>
        <taxon>Basidiomycota</taxon>
        <taxon>Agaricomycotina</taxon>
        <taxon>Agaricomycetes</taxon>
        <taxon>Hymenochaetales</taxon>
        <taxon>Rickenellaceae</taxon>
        <taxon>Rickenella</taxon>
    </lineage>
</organism>
<dbReference type="STRING" id="50990.A0A4Y7QH19"/>
<feature type="region of interest" description="Disordered" evidence="1">
    <location>
        <begin position="187"/>
        <end position="225"/>
    </location>
</feature>
<dbReference type="VEuPathDB" id="FungiDB:BD410DRAFT_784211"/>
<evidence type="ECO:0000313" key="3">
    <source>
        <dbReference type="Proteomes" id="UP000294933"/>
    </source>
</evidence>
<protein>
    <submittedName>
        <fullName evidence="2">Uncharacterized protein</fullName>
    </submittedName>
</protein>